<feature type="non-terminal residue" evidence="2">
    <location>
        <position position="263"/>
    </location>
</feature>
<evidence type="ECO:0000313" key="2">
    <source>
        <dbReference type="EMBL" id="CAK0843415.1"/>
    </source>
</evidence>
<dbReference type="EMBL" id="CAUYUJ010014577">
    <property type="protein sequence ID" value="CAK0843415.1"/>
    <property type="molecule type" value="Genomic_DNA"/>
</dbReference>
<proteinExistence type="predicted"/>
<feature type="region of interest" description="Disordered" evidence="1">
    <location>
        <begin position="1"/>
        <end position="61"/>
    </location>
</feature>
<comment type="caution">
    <text evidence="2">The sequence shown here is derived from an EMBL/GenBank/DDBJ whole genome shotgun (WGS) entry which is preliminary data.</text>
</comment>
<feature type="compositionally biased region" description="Low complexity" evidence="1">
    <location>
        <begin position="7"/>
        <end position="23"/>
    </location>
</feature>
<name>A0ABN9TCH2_9DINO</name>
<organism evidence="2 3">
    <name type="scientific">Prorocentrum cordatum</name>
    <dbReference type="NCBI Taxonomy" id="2364126"/>
    <lineage>
        <taxon>Eukaryota</taxon>
        <taxon>Sar</taxon>
        <taxon>Alveolata</taxon>
        <taxon>Dinophyceae</taxon>
        <taxon>Prorocentrales</taxon>
        <taxon>Prorocentraceae</taxon>
        <taxon>Prorocentrum</taxon>
    </lineage>
</organism>
<protein>
    <submittedName>
        <fullName evidence="2">Uncharacterized protein</fullName>
    </submittedName>
</protein>
<reference evidence="2" key="1">
    <citation type="submission" date="2023-10" db="EMBL/GenBank/DDBJ databases">
        <authorList>
            <person name="Chen Y."/>
            <person name="Shah S."/>
            <person name="Dougan E. K."/>
            <person name="Thang M."/>
            <person name="Chan C."/>
        </authorList>
    </citation>
    <scope>NUCLEOTIDE SEQUENCE [LARGE SCALE GENOMIC DNA]</scope>
</reference>
<keyword evidence="3" id="KW-1185">Reference proteome</keyword>
<sequence length="263" mass="28066">MDEVPAEARPTASASSTPVASQPLAILDGSVAPPSPPPRDFGQQLRMEKAQSSGGADSVACKSQARLDIERALQAQKDSVNARSKKAEEDKKVKVSGFATSEIVEEGSRCDRNLCGIVQSEAVGKSSQLEATLEAEAPSKVGDPSKAAVEAHQLAFQRASVAQESRLAQWRLEHGVLEATGKKVGKQGEEKLYNVNEFVTSEVVDAGSCHDQKLDNVNEFGTFEVIEEGSCDDEKLDMVSEFATSEVVDAGSCFEEKQCGMVT</sequence>
<evidence type="ECO:0000313" key="3">
    <source>
        <dbReference type="Proteomes" id="UP001189429"/>
    </source>
</evidence>
<evidence type="ECO:0000256" key="1">
    <source>
        <dbReference type="SAM" id="MobiDB-lite"/>
    </source>
</evidence>
<gene>
    <name evidence="2" type="ORF">PCOR1329_LOCUS37760</name>
</gene>
<accession>A0ABN9TCH2</accession>
<dbReference type="Proteomes" id="UP001189429">
    <property type="component" value="Unassembled WGS sequence"/>
</dbReference>